<dbReference type="Gene3D" id="3.40.30.10">
    <property type="entry name" value="Glutaredoxin"/>
    <property type="match status" value="1"/>
</dbReference>
<evidence type="ECO:0000313" key="3">
    <source>
        <dbReference type="EMBL" id="GHO82685.1"/>
    </source>
</evidence>
<dbReference type="InterPro" id="IPR036249">
    <property type="entry name" value="Thioredoxin-like_sf"/>
</dbReference>
<name>A0ABQ3V983_9CHLR</name>
<dbReference type="Pfam" id="PF13462">
    <property type="entry name" value="Thioredoxin_4"/>
    <property type="match status" value="1"/>
</dbReference>
<accession>A0ABQ3V983</accession>
<comment type="caution">
    <text evidence="3">The sequence shown here is derived from an EMBL/GenBank/DDBJ whole genome shotgun (WGS) entry which is preliminary data.</text>
</comment>
<dbReference type="PANTHER" id="PTHR13887">
    <property type="entry name" value="GLUTATHIONE S-TRANSFERASE KAPPA"/>
    <property type="match status" value="1"/>
</dbReference>
<proteinExistence type="inferred from homology"/>
<evidence type="ECO:0000259" key="2">
    <source>
        <dbReference type="PROSITE" id="PS51352"/>
    </source>
</evidence>
<dbReference type="PROSITE" id="PS51352">
    <property type="entry name" value="THIOREDOXIN_2"/>
    <property type="match status" value="1"/>
</dbReference>
<keyword evidence="4" id="KW-1185">Reference proteome</keyword>
<dbReference type="RefSeq" id="WP_236022803.1">
    <property type="nucleotide sequence ID" value="NZ_BNJJ01000002.1"/>
</dbReference>
<gene>
    <name evidence="3" type="ORF">KSZ_06910</name>
</gene>
<dbReference type="EMBL" id="BNJJ01000002">
    <property type="protein sequence ID" value="GHO82685.1"/>
    <property type="molecule type" value="Genomic_DNA"/>
</dbReference>
<dbReference type="SUPFAM" id="SSF52833">
    <property type="entry name" value="Thioredoxin-like"/>
    <property type="match status" value="1"/>
</dbReference>
<dbReference type="InterPro" id="IPR012336">
    <property type="entry name" value="Thioredoxin-like_fold"/>
</dbReference>
<protein>
    <recommendedName>
        <fullName evidence="2">Thioredoxin domain-containing protein</fullName>
    </recommendedName>
</protein>
<comment type="similarity">
    <text evidence="1">Belongs to the thioredoxin family. DsbA subfamily.</text>
</comment>
<dbReference type="InterPro" id="IPR013766">
    <property type="entry name" value="Thioredoxin_domain"/>
</dbReference>
<evidence type="ECO:0000256" key="1">
    <source>
        <dbReference type="ARBA" id="ARBA00005791"/>
    </source>
</evidence>
<organism evidence="3 4">
    <name type="scientific">Dictyobacter formicarum</name>
    <dbReference type="NCBI Taxonomy" id="2778368"/>
    <lineage>
        <taxon>Bacteria</taxon>
        <taxon>Bacillati</taxon>
        <taxon>Chloroflexota</taxon>
        <taxon>Ktedonobacteria</taxon>
        <taxon>Ktedonobacterales</taxon>
        <taxon>Dictyobacteraceae</taxon>
        <taxon>Dictyobacter</taxon>
    </lineage>
</organism>
<feature type="domain" description="Thioredoxin" evidence="2">
    <location>
        <begin position="1"/>
        <end position="136"/>
    </location>
</feature>
<evidence type="ECO:0000313" key="4">
    <source>
        <dbReference type="Proteomes" id="UP000635565"/>
    </source>
</evidence>
<reference evidence="3 4" key="1">
    <citation type="journal article" date="2021" name="Int. J. Syst. Evol. Microbiol.">
        <title>Reticulibacter mediterranei gen. nov., sp. nov., within the new family Reticulibacteraceae fam. nov., and Ktedonospora formicarum gen. nov., sp. nov., Ktedonobacter robiniae sp. nov., Dictyobacter formicarum sp. nov. and Dictyobacter arantiisoli sp. nov., belonging to the class Ktedonobacteria.</title>
        <authorList>
            <person name="Yabe S."/>
            <person name="Zheng Y."/>
            <person name="Wang C.M."/>
            <person name="Sakai Y."/>
            <person name="Abe K."/>
            <person name="Yokota A."/>
            <person name="Donadio S."/>
            <person name="Cavaletti L."/>
            <person name="Monciardini P."/>
        </authorList>
    </citation>
    <scope>NUCLEOTIDE SEQUENCE [LARGE SCALE GENOMIC DNA]</scope>
    <source>
        <strain evidence="3 4">SOSP1-9</strain>
    </source>
</reference>
<dbReference type="Proteomes" id="UP000635565">
    <property type="component" value="Unassembled WGS sequence"/>
</dbReference>
<sequence length="189" mass="21650">MTGQTRLTIPVNELDHSQGSITAPVTLVQYGDYECPYTRRSTVVVRAIQQQLGDQLRFVFRNFPLIEIHPHALSAALAAENAATQGKFWLMHDTIFHHQHTLQDEDLARLAAEIGLDLQQYERDMVALRNLDRVEKDREGANRAECKEHPRFSSMGACISVPGSRTHCLQHSKQRARDKCRETKREIIY</sequence>
<dbReference type="PANTHER" id="PTHR13887:SF55">
    <property type="entry name" value="SLR0313 PROTEIN"/>
    <property type="match status" value="1"/>
</dbReference>